<accession>A0A2P2MHL8</accession>
<dbReference type="AlphaFoldDB" id="A0A2P2MHL8"/>
<keyword evidence="1" id="KW-0808">Transferase</keyword>
<dbReference type="GO" id="GO:0016301">
    <property type="term" value="F:kinase activity"/>
    <property type="evidence" value="ECO:0007669"/>
    <property type="project" value="UniProtKB-KW"/>
</dbReference>
<evidence type="ECO:0000313" key="1">
    <source>
        <dbReference type="EMBL" id="MBX29728.1"/>
    </source>
</evidence>
<protein>
    <submittedName>
        <fullName evidence="1">Cyclin-dependent kinase F-4-like</fullName>
    </submittedName>
</protein>
<keyword evidence="1" id="KW-0418">Kinase</keyword>
<name>A0A2P2MHL8_RHIMU</name>
<reference evidence="1" key="1">
    <citation type="submission" date="2018-02" db="EMBL/GenBank/DDBJ databases">
        <title>Rhizophora mucronata_Transcriptome.</title>
        <authorList>
            <person name="Meera S.P."/>
            <person name="Sreeshan A."/>
            <person name="Augustine A."/>
        </authorList>
    </citation>
    <scope>NUCLEOTIDE SEQUENCE</scope>
    <source>
        <tissue evidence="1">Leaf</tissue>
    </source>
</reference>
<sequence>MFSTTCFPQYSIYSHRAMNLAVNKAMKLVHQKHFGFVLSTGVREN</sequence>
<proteinExistence type="predicted"/>
<dbReference type="EMBL" id="GGEC01049244">
    <property type="protein sequence ID" value="MBX29728.1"/>
    <property type="molecule type" value="Transcribed_RNA"/>
</dbReference>
<organism evidence="1">
    <name type="scientific">Rhizophora mucronata</name>
    <name type="common">Asiatic mangrove</name>
    <dbReference type="NCBI Taxonomy" id="61149"/>
    <lineage>
        <taxon>Eukaryota</taxon>
        <taxon>Viridiplantae</taxon>
        <taxon>Streptophyta</taxon>
        <taxon>Embryophyta</taxon>
        <taxon>Tracheophyta</taxon>
        <taxon>Spermatophyta</taxon>
        <taxon>Magnoliopsida</taxon>
        <taxon>eudicotyledons</taxon>
        <taxon>Gunneridae</taxon>
        <taxon>Pentapetalae</taxon>
        <taxon>rosids</taxon>
        <taxon>fabids</taxon>
        <taxon>Malpighiales</taxon>
        <taxon>Rhizophoraceae</taxon>
        <taxon>Rhizophora</taxon>
    </lineage>
</organism>